<evidence type="ECO:0000313" key="2">
    <source>
        <dbReference type="Proteomes" id="UP001597548"/>
    </source>
</evidence>
<comment type="caution">
    <text evidence="1">The sequence shown here is derived from an EMBL/GenBank/DDBJ whole genome shotgun (WGS) entry which is preliminary data.</text>
</comment>
<keyword evidence="2" id="KW-1185">Reference proteome</keyword>
<dbReference type="EMBL" id="JBHUOS010000010">
    <property type="protein sequence ID" value="MFD2916843.1"/>
    <property type="molecule type" value="Genomic_DNA"/>
</dbReference>
<reference evidence="2" key="1">
    <citation type="journal article" date="2019" name="Int. J. Syst. Evol. Microbiol.">
        <title>The Global Catalogue of Microorganisms (GCM) 10K type strain sequencing project: providing services to taxonomists for standard genome sequencing and annotation.</title>
        <authorList>
            <consortium name="The Broad Institute Genomics Platform"/>
            <consortium name="The Broad Institute Genome Sequencing Center for Infectious Disease"/>
            <person name="Wu L."/>
            <person name="Ma J."/>
        </authorList>
    </citation>
    <scope>NUCLEOTIDE SEQUENCE [LARGE SCALE GENOMIC DNA]</scope>
    <source>
        <strain evidence="2">KCTC 32514</strain>
    </source>
</reference>
<organism evidence="1 2">
    <name type="scientific">Psychroserpens luteus</name>
    <dbReference type="NCBI Taxonomy" id="1434066"/>
    <lineage>
        <taxon>Bacteria</taxon>
        <taxon>Pseudomonadati</taxon>
        <taxon>Bacteroidota</taxon>
        <taxon>Flavobacteriia</taxon>
        <taxon>Flavobacteriales</taxon>
        <taxon>Flavobacteriaceae</taxon>
        <taxon>Psychroserpens</taxon>
    </lineage>
</organism>
<dbReference type="RefSeq" id="WP_194506297.1">
    <property type="nucleotide sequence ID" value="NZ_JADILU010000001.1"/>
</dbReference>
<accession>A0ABW5ZUW5</accession>
<name>A0ABW5ZUW5_9FLAO</name>
<proteinExistence type="predicted"/>
<sequence length="1057" mass="119823">MNRTVLIFMILGMLQHFQLHSQSEPERYVDKSPGDEIFMSPDVQAFQTYNFLPIDLYTGKVNTTIPLFEIKSGGITVPISINYNSGGIRISDVASNVGTSWSLSAGGNISRVVKDLNDNDVKVNAWQVVDGDGGGYTEYDLSTAGYHRRQAPIKKRAFSSGTIVYYNPPFTASAALNEPGKVDAYPDIYRINAPGLNGKFFLEDTVGENDQILYENRQYSPVFLDNASLSMSNTSRSNITLYPIGFTGDEDGNPSQSLTSVWGVSPAYLEKDVLDFNSFQIKNANGINYSFNNKDVFENFFIPVLDIWNPFGSHYNIDISSWHLNTINDPSTNKNVVFDYEEYSRDFPEEVVNLMNSNNNPYYGTSDYIHLDYSNTSSLHANSVLTKWSNLNRLSSITWDQGVVEFEYNLNRIDLSGEQALSKIVIKDNNGTIIKSIDFLFGYFLSEQSCDHQECKRLKLKGVNINDKLGNSIQGYNFEYYEENMLPSRKSIQKDFLGFYNGNGANYELNMSFSAGPSPILYYYPNQGRNSVLPFLRQNSSSHRIINGDYSLEPNSLSLTGLLKKIDYPTGGSSEFEYENHTFKFLGSEYTAGGARILKQKLSDGINERILEYSYVEDDNTSSGYINNIPNFAYPNVSSISTSVPESTWEKYFTIYDKSSSGLELTSGSFVGYSKVVQREIGNGRTEYKFHSPDDFPNIESTITSLGTGTSFLAYNSKFTSDYFTDYEIKRSKPLLEEIFSESGIKLIKKEFDYSYDLFLEYILNHNKSIKTSIGSGPPRLVEFSSKLNIERNLKSQITTTEYLGSGTIVTEEFFEYDNTYPFLKRRKTNDGVNEFSTEISYPFDSDVSSLPYMSNLIQENRLAEPVKRSSKKDGLIIGVNIINYSQFNNNLILPQSTSYTKTGSSTPEEGTIIDLVDNNGNVIQYHNKSNVYTSIIWGYNDVLPIAKIENASYSELQTYEFYLKSLSNNDYDNCNQANCNEQQLRQVLQNLRNSLPNALVTTYTYDPLIGATSMTDSKGYTIYYEYDDFNRLKQIRDQEGNILSKNDYNYRIQNED</sequence>
<evidence type="ECO:0000313" key="1">
    <source>
        <dbReference type="EMBL" id="MFD2916843.1"/>
    </source>
</evidence>
<protein>
    <recommendedName>
        <fullName evidence="3">YD repeat-containing protein</fullName>
    </recommendedName>
</protein>
<evidence type="ECO:0008006" key="3">
    <source>
        <dbReference type="Google" id="ProtNLM"/>
    </source>
</evidence>
<gene>
    <name evidence="1" type="ORF">ACFS29_14405</name>
</gene>
<dbReference type="Proteomes" id="UP001597548">
    <property type="component" value="Unassembled WGS sequence"/>
</dbReference>